<dbReference type="Proteomes" id="UP000729733">
    <property type="component" value="Unassembled WGS sequence"/>
</dbReference>
<dbReference type="RefSeq" id="WP_229640719.1">
    <property type="nucleotide sequence ID" value="NZ_JADWDC010000026.1"/>
</dbReference>
<dbReference type="GO" id="GO:0032259">
    <property type="term" value="P:methylation"/>
    <property type="evidence" value="ECO:0007669"/>
    <property type="project" value="UniProtKB-KW"/>
</dbReference>
<gene>
    <name evidence="2" type="ORF">I4641_11760</name>
</gene>
<feature type="domain" description="Methyltransferase type 11" evidence="1">
    <location>
        <begin position="54"/>
        <end position="142"/>
    </location>
</feature>
<proteinExistence type="predicted"/>
<dbReference type="SUPFAM" id="SSF53335">
    <property type="entry name" value="S-adenosyl-L-methionine-dependent methyltransferases"/>
    <property type="match status" value="1"/>
</dbReference>
<dbReference type="GO" id="GO:0008757">
    <property type="term" value="F:S-adenosylmethionine-dependent methyltransferase activity"/>
    <property type="evidence" value="ECO:0007669"/>
    <property type="project" value="InterPro"/>
</dbReference>
<evidence type="ECO:0000259" key="1">
    <source>
        <dbReference type="Pfam" id="PF08241"/>
    </source>
</evidence>
<keyword evidence="2" id="KW-0808">Transferase</keyword>
<dbReference type="InterPro" id="IPR029063">
    <property type="entry name" value="SAM-dependent_MTases_sf"/>
</dbReference>
<dbReference type="EMBL" id="JADWDC010000026">
    <property type="protein sequence ID" value="MCC0177654.1"/>
    <property type="molecule type" value="Genomic_DNA"/>
</dbReference>
<accession>A0A964BR20</accession>
<keyword evidence="2" id="KW-0489">Methyltransferase</keyword>
<protein>
    <submittedName>
        <fullName evidence="2">Class I SAM-dependent methyltransferase</fullName>
    </submittedName>
</protein>
<dbReference type="CDD" id="cd02440">
    <property type="entry name" value="AdoMet_MTases"/>
    <property type="match status" value="1"/>
</dbReference>
<organism evidence="2 3">
    <name type="scientific">Waterburya agarophytonicola KI4</name>
    <dbReference type="NCBI Taxonomy" id="2874699"/>
    <lineage>
        <taxon>Bacteria</taxon>
        <taxon>Bacillati</taxon>
        <taxon>Cyanobacteriota</taxon>
        <taxon>Cyanophyceae</taxon>
        <taxon>Pleurocapsales</taxon>
        <taxon>Hyellaceae</taxon>
        <taxon>Waterburya</taxon>
        <taxon>Waterburya agarophytonicola</taxon>
    </lineage>
</organism>
<comment type="caution">
    <text evidence="2">The sequence shown here is derived from an EMBL/GenBank/DDBJ whole genome shotgun (WGS) entry which is preliminary data.</text>
</comment>
<sequence>MADLINQEAQIQREYYAQTAQEYEKAHVNQNDEHFFALSFMLSTLDYLEVKSILDVGSGTGRTIKYIKKHRPAIEILGIEPVAELRDIAYTQGISKDELIPGDATNLSFQDNEFDLVCEFGVLHHIKKPEIAVSEMLRVAKKSIFISDNNHLAHGSPLIRLTKYFLHSLGLWKLAHLIKTKGRGFTISKGDGLSYPYTVFDNYEQIEQECQTTHLLSTKQSKINLYRTASHIALLGIK</sequence>
<evidence type="ECO:0000313" key="2">
    <source>
        <dbReference type="EMBL" id="MCC0177654.1"/>
    </source>
</evidence>
<evidence type="ECO:0000313" key="3">
    <source>
        <dbReference type="Proteomes" id="UP000729733"/>
    </source>
</evidence>
<dbReference type="Gene3D" id="3.40.50.150">
    <property type="entry name" value="Vaccinia Virus protein VP39"/>
    <property type="match status" value="1"/>
</dbReference>
<name>A0A964BR20_9CYAN</name>
<dbReference type="Pfam" id="PF08241">
    <property type="entry name" value="Methyltransf_11"/>
    <property type="match status" value="1"/>
</dbReference>
<reference evidence="2" key="1">
    <citation type="journal article" date="2021" name="Antonie Van Leeuwenhoek">
        <title>Draft genome and description of Waterburya agarophytonicola gen. nov. sp. nov. (Pleurocapsales, Cyanobacteria): a seaweed symbiont.</title>
        <authorList>
            <person name="Bonthond G."/>
            <person name="Shalygin S."/>
            <person name="Bayer T."/>
            <person name="Weinberger F."/>
        </authorList>
    </citation>
    <scope>NUCLEOTIDE SEQUENCE</scope>
    <source>
        <strain evidence="2">KI4</strain>
    </source>
</reference>
<dbReference type="InterPro" id="IPR013216">
    <property type="entry name" value="Methyltransf_11"/>
</dbReference>
<dbReference type="AlphaFoldDB" id="A0A964BR20"/>
<keyword evidence="3" id="KW-1185">Reference proteome</keyword>